<reference evidence="1" key="2">
    <citation type="journal article" date="2021" name="PeerJ">
        <title>Extensive microbial diversity within the chicken gut microbiome revealed by metagenomics and culture.</title>
        <authorList>
            <person name="Gilroy R."/>
            <person name="Ravi A."/>
            <person name="Getino M."/>
            <person name="Pursley I."/>
            <person name="Horton D.L."/>
            <person name="Alikhan N.F."/>
            <person name="Baker D."/>
            <person name="Gharbi K."/>
            <person name="Hall N."/>
            <person name="Watson M."/>
            <person name="Adriaenssens E.M."/>
            <person name="Foster-Nyarko E."/>
            <person name="Jarju S."/>
            <person name="Secka A."/>
            <person name="Antonio M."/>
            <person name="Oren A."/>
            <person name="Chaudhuri R.R."/>
            <person name="La Ragione R."/>
            <person name="Hildebrand F."/>
            <person name="Pallen M.J."/>
        </authorList>
    </citation>
    <scope>NUCLEOTIDE SEQUENCE</scope>
    <source>
        <strain evidence="1">ChiSxjej2B14-8506</strain>
    </source>
</reference>
<dbReference type="Proteomes" id="UP000824123">
    <property type="component" value="Unassembled WGS sequence"/>
</dbReference>
<name>A0A9D1LRN4_9FIRM</name>
<organism evidence="1 2">
    <name type="scientific">Candidatus Fimadaptatus faecigallinarum</name>
    <dbReference type="NCBI Taxonomy" id="2840814"/>
    <lineage>
        <taxon>Bacteria</taxon>
        <taxon>Bacillati</taxon>
        <taxon>Bacillota</taxon>
        <taxon>Clostridia</taxon>
        <taxon>Eubacteriales</taxon>
        <taxon>Candidatus Fimadaptatus</taxon>
    </lineage>
</organism>
<accession>A0A9D1LRN4</accession>
<dbReference type="InterPro" id="IPR036163">
    <property type="entry name" value="HMA_dom_sf"/>
</dbReference>
<dbReference type="CDD" id="cd00371">
    <property type="entry name" value="HMA"/>
    <property type="match status" value="1"/>
</dbReference>
<protein>
    <submittedName>
        <fullName evidence="1">Heavy-metal-associated domain-containing protein</fullName>
    </submittedName>
</protein>
<dbReference type="GO" id="GO:0046872">
    <property type="term" value="F:metal ion binding"/>
    <property type="evidence" value="ECO:0007669"/>
    <property type="project" value="InterPro"/>
</dbReference>
<dbReference type="Gene3D" id="3.30.70.100">
    <property type="match status" value="1"/>
</dbReference>
<sequence>MSAATIAIGLLLLIAAVLGLRYYMRRLSSGCCGGGDALDRVRPADANPAHYAHHVRVRIEGMRCLHCVRRVENAFNSRPGMMARVKLSAATADVYSVEPLEEGELRSLIAHAGYAVQELIRP</sequence>
<evidence type="ECO:0000313" key="2">
    <source>
        <dbReference type="Proteomes" id="UP000824123"/>
    </source>
</evidence>
<dbReference type="EMBL" id="DVNK01000037">
    <property type="protein sequence ID" value="HIU46751.1"/>
    <property type="molecule type" value="Genomic_DNA"/>
</dbReference>
<dbReference type="AlphaFoldDB" id="A0A9D1LRN4"/>
<dbReference type="SUPFAM" id="SSF55008">
    <property type="entry name" value="HMA, heavy metal-associated domain"/>
    <property type="match status" value="1"/>
</dbReference>
<comment type="caution">
    <text evidence="1">The sequence shown here is derived from an EMBL/GenBank/DDBJ whole genome shotgun (WGS) entry which is preliminary data.</text>
</comment>
<proteinExistence type="predicted"/>
<reference evidence="1" key="1">
    <citation type="submission" date="2020-10" db="EMBL/GenBank/DDBJ databases">
        <authorList>
            <person name="Gilroy R."/>
        </authorList>
    </citation>
    <scope>NUCLEOTIDE SEQUENCE</scope>
    <source>
        <strain evidence="1">ChiSxjej2B14-8506</strain>
    </source>
</reference>
<dbReference type="InterPro" id="IPR006121">
    <property type="entry name" value="HMA_dom"/>
</dbReference>
<gene>
    <name evidence="1" type="ORF">IAC59_05795</name>
</gene>
<evidence type="ECO:0000313" key="1">
    <source>
        <dbReference type="EMBL" id="HIU46751.1"/>
    </source>
</evidence>